<name>A0A109MWU3_9BACI</name>
<proteinExistence type="inferred from homology"/>
<comment type="similarity">
    <text evidence="1">Belongs to the AHA1 family.</text>
</comment>
<dbReference type="AlphaFoldDB" id="A0A109MWU3"/>
<dbReference type="EMBL" id="LNNH01000028">
    <property type="protein sequence ID" value="KWW17416.1"/>
    <property type="molecule type" value="Genomic_DNA"/>
</dbReference>
<reference evidence="3 4" key="1">
    <citation type="submission" date="2015-11" db="EMBL/GenBank/DDBJ databases">
        <title>Genome Sequence of Bacillus simplex strain VanAntwerpen2.</title>
        <authorList>
            <person name="Couger M.B."/>
        </authorList>
    </citation>
    <scope>NUCLEOTIDE SEQUENCE [LARGE SCALE GENOMIC DNA]</scope>
    <source>
        <strain evidence="3 4">VanAntwerpen02</strain>
    </source>
</reference>
<dbReference type="InterPro" id="IPR023393">
    <property type="entry name" value="START-like_dom_sf"/>
</dbReference>
<evidence type="ECO:0000313" key="3">
    <source>
        <dbReference type="EMBL" id="KWW17416.1"/>
    </source>
</evidence>
<dbReference type="InterPro" id="IPR013538">
    <property type="entry name" value="ASHA1/2-like_C"/>
</dbReference>
<organism evidence="3 4">
    <name type="scientific">Peribacillus simplex</name>
    <dbReference type="NCBI Taxonomy" id="1478"/>
    <lineage>
        <taxon>Bacteria</taxon>
        <taxon>Bacillati</taxon>
        <taxon>Bacillota</taxon>
        <taxon>Bacilli</taxon>
        <taxon>Bacillales</taxon>
        <taxon>Bacillaceae</taxon>
        <taxon>Peribacillus</taxon>
    </lineage>
</organism>
<dbReference type="SUPFAM" id="SSF55961">
    <property type="entry name" value="Bet v1-like"/>
    <property type="match status" value="1"/>
</dbReference>
<sequence>MQAVIEKEGNGIIARFDRQYNHSVEKVWDALTENDKLEKWMSNLEIKDLRKDGNIQFHFNDGSGKSFDMKIRDFRERAVLEFEWGDGWVRFESSPEKGGCALILTESISTLSNHTSKDLAGWHVCLDMLGEVLDGRAIDFPMDAWEKWHEEYIIAVKRIDG</sequence>
<dbReference type="RefSeq" id="WP_061142963.1">
    <property type="nucleotide sequence ID" value="NZ_LNNH01000028.1"/>
</dbReference>
<dbReference type="Gene3D" id="3.30.530.20">
    <property type="match status" value="1"/>
</dbReference>
<comment type="caution">
    <text evidence="3">The sequence shown here is derived from an EMBL/GenBank/DDBJ whole genome shotgun (WGS) entry which is preliminary data.</text>
</comment>
<evidence type="ECO:0000256" key="1">
    <source>
        <dbReference type="ARBA" id="ARBA00006817"/>
    </source>
</evidence>
<evidence type="ECO:0000313" key="4">
    <source>
        <dbReference type="Proteomes" id="UP000064189"/>
    </source>
</evidence>
<protein>
    <submittedName>
        <fullName evidence="3">Activator of Hsp90 ATPase 1 family protein</fullName>
    </submittedName>
</protein>
<dbReference type="CDD" id="cd08899">
    <property type="entry name" value="SRPBCC_CalC_Aha1-like_6"/>
    <property type="match status" value="1"/>
</dbReference>
<accession>A0A109MWU3</accession>
<feature type="domain" description="Activator of Hsp90 ATPase homologue 1/2-like C-terminal" evidence="2">
    <location>
        <begin position="22"/>
        <end position="133"/>
    </location>
</feature>
<dbReference type="Proteomes" id="UP000064189">
    <property type="component" value="Unassembled WGS sequence"/>
</dbReference>
<evidence type="ECO:0000259" key="2">
    <source>
        <dbReference type="Pfam" id="PF08327"/>
    </source>
</evidence>
<keyword evidence="4" id="KW-1185">Reference proteome</keyword>
<dbReference type="Pfam" id="PF08327">
    <property type="entry name" value="AHSA1"/>
    <property type="match status" value="1"/>
</dbReference>
<gene>
    <name evidence="3" type="ORF">AS888_22755</name>
</gene>